<organism evidence="7 8">
    <name type="scientific">Flavimaricola marinus</name>
    <dbReference type="NCBI Taxonomy" id="1819565"/>
    <lineage>
        <taxon>Bacteria</taxon>
        <taxon>Pseudomonadati</taxon>
        <taxon>Pseudomonadota</taxon>
        <taxon>Alphaproteobacteria</taxon>
        <taxon>Rhodobacterales</taxon>
        <taxon>Paracoccaceae</taxon>
        <taxon>Flavimaricola</taxon>
    </lineage>
</organism>
<gene>
    <name evidence="7" type="primary">thcD_1</name>
    <name evidence="7" type="ORF">LOM8899_03019</name>
</gene>
<feature type="domain" description="FAD/NAD(P)-binding" evidence="5">
    <location>
        <begin position="7"/>
        <end position="296"/>
    </location>
</feature>
<dbReference type="PRINTS" id="PR00368">
    <property type="entry name" value="FADPNR"/>
</dbReference>
<keyword evidence="3" id="KW-0274">FAD</keyword>
<dbReference type="Gene3D" id="3.30.390.30">
    <property type="match status" value="1"/>
</dbReference>
<dbReference type="InterPro" id="IPR050446">
    <property type="entry name" value="FAD-oxidoreductase/Apoptosis"/>
</dbReference>
<dbReference type="InterPro" id="IPR028202">
    <property type="entry name" value="Reductase_C"/>
</dbReference>
<protein>
    <submittedName>
        <fullName evidence="7">Rhodocoxin reductase</fullName>
        <ecNumber evidence="7">1.18.1.-</ecNumber>
    </submittedName>
</protein>
<comment type="cofactor">
    <cofactor evidence="1">
        <name>FAD</name>
        <dbReference type="ChEBI" id="CHEBI:57692"/>
    </cofactor>
</comment>
<evidence type="ECO:0000259" key="6">
    <source>
        <dbReference type="Pfam" id="PF14759"/>
    </source>
</evidence>
<sequence length="394" mass="42058">MSGVSEHVVIVGAGQGGLQAAMSLRTEGFTGRISLIGEEPGLPYQRPPLSKAYLKTGAADALTLRPAAFFEKHDITLVTGTRVDSIVRDTGHVLLGSKTLGYDHLILATGTRNLRPPIDGLEHALDLRTLEDAKRLRKELDRPRTCAVIGAGFIGLEFAAVARALGHKVTVAEAAQRPMARAVSSPIAARFAEMHLQMGTRLCFGQAVKEVDETGIHLPDGEKIDADLILLAAGVRPNVELAQAAGLPCDNGIVTDAQLQTADPAISALGDCAVFPDPRTGRLVRLESVQAATDHARTIAKRITHGTATPYAAVPWFWSDQSDLKLQIAGLAFPEDDCIECENGSVLRFDGDALTAAETINNPKVHMKARKILALQAPPGRDTLKRAGYDLTLI</sequence>
<dbReference type="EC" id="1.18.1.-" evidence="7"/>
<feature type="domain" description="Reductase C-terminal" evidence="6">
    <location>
        <begin position="316"/>
        <end position="390"/>
    </location>
</feature>
<dbReference type="EMBL" id="FXZK01000006">
    <property type="protein sequence ID" value="SMY08860.1"/>
    <property type="molecule type" value="Genomic_DNA"/>
</dbReference>
<keyword evidence="4 7" id="KW-0560">Oxidoreductase</keyword>
<dbReference type="OrthoDB" id="7809559at2"/>
<dbReference type="SUPFAM" id="SSF51905">
    <property type="entry name" value="FAD/NAD(P)-binding domain"/>
    <property type="match status" value="2"/>
</dbReference>
<dbReference type="Pfam" id="PF14759">
    <property type="entry name" value="Reductase_C"/>
    <property type="match status" value="1"/>
</dbReference>
<dbReference type="GO" id="GO:0005737">
    <property type="term" value="C:cytoplasm"/>
    <property type="evidence" value="ECO:0007669"/>
    <property type="project" value="TreeGrafter"/>
</dbReference>
<evidence type="ECO:0000256" key="2">
    <source>
        <dbReference type="ARBA" id="ARBA00022630"/>
    </source>
</evidence>
<dbReference type="InterPro" id="IPR023753">
    <property type="entry name" value="FAD/NAD-binding_dom"/>
</dbReference>
<dbReference type="PANTHER" id="PTHR43557:SF2">
    <property type="entry name" value="RIESKE DOMAIN-CONTAINING PROTEIN-RELATED"/>
    <property type="match status" value="1"/>
</dbReference>
<dbReference type="Gene3D" id="3.50.50.60">
    <property type="entry name" value="FAD/NAD(P)-binding domain"/>
    <property type="match status" value="2"/>
</dbReference>
<proteinExistence type="predicted"/>
<dbReference type="Proteomes" id="UP000201613">
    <property type="component" value="Unassembled WGS sequence"/>
</dbReference>
<dbReference type="Pfam" id="PF07992">
    <property type="entry name" value="Pyr_redox_2"/>
    <property type="match status" value="1"/>
</dbReference>
<accession>A0A238LJ02</accession>
<dbReference type="GO" id="GO:0016651">
    <property type="term" value="F:oxidoreductase activity, acting on NAD(P)H"/>
    <property type="evidence" value="ECO:0007669"/>
    <property type="project" value="TreeGrafter"/>
</dbReference>
<dbReference type="InterPro" id="IPR016156">
    <property type="entry name" value="FAD/NAD-linked_Rdtase_dimer_sf"/>
</dbReference>
<evidence type="ECO:0000259" key="5">
    <source>
        <dbReference type="Pfam" id="PF07992"/>
    </source>
</evidence>
<evidence type="ECO:0000313" key="8">
    <source>
        <dbReference type="Proteomes" id="UP000201613"/>
    </source>
</evidence>
<dbReference type="PRINTS" id="PR00411">
    <property type="entry name" value="PNDRDTASEI"/>
</dbReference>
<dbReference type="RefSeq" id="WP_093993057.1">
    <property type="nucleotide sequence ID" value="NZ_FXZK01000006.1"/>
</dbReference>
<dbReference type="PANTHER" id="PTHR43557">
    <property type="entry name" value="APOPTOSIS-INDUCING FACTOR 1"/>
    <property type="match status" value="1"/>
</dbReference>
<evidence type="ECO:0000256" key="1">
    <source>
        <dbReference type="ARBA" id="ARBA00001974"/>
    </source>
</evidence>
<reference evidence="7 8" key="1">
    <citation type="submission" date="2017-05" db="EMBL/GenBank/DDBJ databases">
        <authorList>
            <person name="Song R."/>
            <person name="Chenine A.L."/>
            <person name="Ruprecht R.M."/>
        </authorList>
    </citation>
    <scope>NUCLEOTIDE SEQUENCE [LARGE SCALE GENOMIC DNA]</scope>
    <source>
        <strain evidence="7 8">CECT 8899</strain>
    </source>
</reference>
<evidence type="ECO:0000256" key="3">
    <source>
        <dbReference type="ARBA" id="ARBA00022827"/>
    </source>
</evidence>
<keyword evidence="2" id="KW-0285">Flavoprotein</keyword>
<evidence type="ECO:0000256" key="4">
    <source>
        <dbReference type="ARBA" id="ARBA00023002"/>
    </source>
</evidence>
<dbReference type="AlphaFoldDB" id="A0A238LJ02"/>
<keyword evidence="8" id="KW-1185">Reference proteome</keyword>
<dbReference type="SUPFAM" id="SSF55424">
    <property type="entry name" value="FAD/NAD-linked reductases, dimerisation (C-terminal) domain"/>
    <property type="match status" value="1"/>
</dbReference>
<name>A0A238LJ02_9RHOB</name>
<dbReference type="InterPro" id="IPR036188">
    <property type="entry name" value="FAD/NAD-bd_sf"/>
</dbReference>
<evidence type="ECO:0000313" key="7">
    <source>
        <dbReference type="EMBL" id="SMY08860.1"/>
    </source>
</evidence>